<organism evidence="1 2">
    <name type="scientific">Clavispora lusitaniae</name>
    <name type="common">Candida lusitaniae</name>
    <dbReference type="NCBI Taxonomy" id="36911"/>
    <lineage>
        <taxon>Eukaryota</taxon>
        <taxon>Fungi</taxon>
        <taxon>Dikarya</taxon>
        <taxon>Ascomycota</taxon>
        <taxon>Saccharomycotina</taxon>
        <taxon>Pichiomycetes</taxon>
        <taxon>Metschnikowiaceae</taxon>
        <taxon>Clavispora</taxon>
    </lineage>
</organism>
<evidence type="ECO:0000313" key="2">
    <source>
        <dbReference type="Proteomes" id="UP000326582"/>
    </source>
</evidence>
<keyword evidence="2" id="KW-1185">Reference proteome</keyword>
<sequence>MFMALMFVYFIFIHYLVPLSLSIFSSRLSSFDLNFSFEFIRLHSPIFLFSFIYQYSYFHPFAIIPYFIHSIRFRFSISSSLFRISLHFSFDLFDTSIIPTSLIFIRFRFISFPLTSSLPHLILYLISTPTLDQNHMYSFYLQDHLLAGFTSARSGSSSSGTKQSLASNKSANSPLLAMDITMSQPPTNSLFT</sequence>
<name>A0ACD0WT15_CLALS</name>
<accession>A0ACD0WT15</accession>
<reference evidence="2" key="1">
    <citation type="journal article" date="2019" name="MBio">
        <title>Comparative genomics for the elucidation of multidrug resistance (MDR) in Candida lusitaniae.</title>
        <authorList>
            <person name="Kannan A."/>
            <person name="Asner S.A."/>
            <person name="Trachsel E."/>
            <person name="Kelly S."/>
            <person name="Parker J."/>
            <person name="Sanglard D."/>
        </authorList>
    </citation>
    <scope>NUCLEOTIDE SEQUENCE [LARGE SCALE GENOMIC DNA]</scope>
    <source>
        <strain evidence="2">P1</strain>
    </source>
</reference>
<dbReference type="Proteomes" id="UP000326582">
    <property type="component" value="Chromosome 8"/>
</dbReference>
<dbReference type="EMBL" id="CP038491">
    <property type="protein sequence ID" value="QFZ30516.1"/>
    <property type="molecule type" value="Genomic_DNA"/>
</dbReference>
<proteinExistence type="predicted"/>
<evidence type="ECO:0000313" key="1">
    <source>
        <dbReference type="EMBL" id="QFZ30516.1"/>
    </source>
</evidence>
<protein>
    <submittedName>
        <fullName evidence="1">Uncharacterized protein</fullName>
    </submittedName>
</protein>
<gene>
    <name evidence="1" type="ORF">EJF14_80235</name>
</gene>